<dbReference type="InterPro" id="IPR006311">
    <property type="entry name" value="TAT_signal"/>
</dbReference>
<dbReference type="OrthoDB" id="9815778at2"/>
<dbReference type="GO" id="GO:0004222">
    <property type="term" value="F:metalloendopeptidase activity"/>
    <property type="evidence" value="ECO:0007669"/>
    <property type="project" value="TreeGrafter"/>
</dbReference>
<name>A0A5C8ZEP7_9ACTN</name>
<evidence type="ECO:0000256" key="3">
    <source>
        <dbReference type="SAM" id="MobiDB-lite"/>
    </source>
</evidence>
<feature type="coiled-coil region" evidence="2">
    <location>
        <begin position="40"/>
        <end position="81"/>
    </location>
</feature>
<dbReference type="PANTHER" id="PTHR21666:SF289">
    <property type="entry name" value="L-ALA--D-GLU ENDOPEPTIDASE"/>
    <property type="match status" value="1"/>
</dbReference>
<dbReference type="Pfam" id="PF01551">
    <property type="entry name" value="Peptidase_M23"/>
    <property type="match status" value="1"/>
</dbReference>
<organism evidence="5 6">
    <name type="scientific">Quadrisphaera setariae</name>
    <dbReference type="NCBI Taxonomy" id="2593304"/>
    <lineage>
        <taxon>Bacteria</taxon>
        <taxon>Bacillati</taxon>
        <taxon>Actinomycetota</taxon>
        <taxon>Actinomycetes</taxon>
        <taxon>Kineosporiales</taxon>
        <taxon>Kineosporiaceae</taxon>
        <taxon>Quadrisphaera</taxon>
    </lineage>
</organism>
<sequence>MGSSGRRRLPALALAVALLVGAVGVAGVGEGAPSASADTVSQLKAKQQQLKDALAQAQEGLADTGERAEQAAAELADVQARQPAAQAALETAQAEVRTAKDRDVELAGQLAAAEAAEQVAVEELAGGEQDLAEAEKRVSRLVSATYRGGGVDAGLAAAVMGGEGPSELADRLALVDAAARLQQSSTNRLAQVRAEQQHRAERLEAVRQQMADLRQQAADHLVETQRVQEQAQTASDELAALEATKEQALADIEAQKKVYQQQVDQAQAESDDIAAQLRARARARAGSSGGSSGGGGGGGGSAAPQRGLLGNPLASMTVTSGFGYRIHPVYHVRRLHAGTDLRAACGTPVYAAADGEVVRAGPGTGYGNILVIDHGTIGGRDVATAYAHLSRFAARPGQDVKKGDLVAYSGSTGVGTACHLHFEVRVDGSPTDAMAGWL</sequence>
<dbReference type="EMBL" id="VKAC01000009">
    <property type="protein sequence ID" value="TXR55270.1"/>
    <property type="molecule type" value="Genomic_DNA"/>
</dbReference>
<keyword evidence="6" id="KW-1185">Reference proteome</keyword>
<dbReference type="InterPro" id="IPR050570">
    <property type="entry name" value="Cell_wall_metabolism_enzyme"/>
</dbReference>
<keyword evidence="2" id="KW-0175">Coiled coil</keyword>
<keyword evidence="1" id="KW-0732">Signal</keyword>
<dbReference type="Gene3D" id="2.70.70.10">
    <property type="entry name" value="Glucose Permease (Domain IIA)"/>
    <property type="match status" value="1"/>
</dbReference>
<dbReference type="PROSITE" id="PS51318">
    <property type="entry name" value="TAT"/>
    <property type="match status" value="1"/>
</dbReference>
<evidence type="ECO:0000259" key="4">
    <source>
        <dbReference type="Pfam" id="PF01551"/>
    </source>
</evidence>
<dbReference type="InterPro" id="IPR016047">
    <property type="entry name" value="M23ase_b-sheet_dom"/>
</dbReference>
<evidence type="ECO:0000256" key="1">
    <source>
        <dbReference type="ARBA" id="ARBA00022729"/>
    </source>
</evidence>
<feature type="region of interest" description="Disordered" evidence="3">
    <location>
        <begin position="277"/>
        <end position="306"/>
    </location>
</feature>
<proteinExistence type="predicted"/>
<dbReference type="Proteomes" id="UP000321234">
    <property type="component" value="Unassembled WGS sequence"/>
</dbReference>
<feature type="domain" description="M23ase beta-sheet core" evidence="4">
    <location>
        <begin position="335"/>
        <end position="432"/>
    </location>
</feature>
<dbReference type="RefSeq" id="WP_147927276.1">
    <property type="nucleotide sequence ID" value="NZ_VKAC01000009.1"/>
</dbReference>
<dbReference type="InterPro" id="IPR011055">
    <property type="entry name" value="Dup_hybrid_motif"/>
</dbReference>
<accession>A0A5C8ZEP7</accession>
<feature type="compositionally biased region" description="Gly residues" evidence="3">
    <location>
        <begin position="287"/>
        <end position="301"/>
    </location>
</feature>
<dbReference type="PANTHER" id="PTHR21666">
    <property type="entry name" value="PEPTIDASE-RELATED"/>
    <property type="match status" value="1"/>
</dbReference>
<dbReference type="CDD" id="cd12797">
    <property type="entry name" value="M23_peptidase"/>
    <property type="match status" value="1"/>
</dbReference>
<feature type="coiled-coil region" evidence="2">
    <location>
        <begin position="203"/>
        <end position="276"/>
    </location>
</feature>
<dbReference type="SUPFAM" id="SSF51261">
    <property type="entry name" value="Duplicated hybrid motif"/>
    <property type="match status" value="1"/>
</dbReference>
<evidence type="ECO:0000313" key="5">
    <source>
        <dbReference type="EMBL" id="TXR55270.1"/>
    </source>
</evidence>
<dbReference type="AlphaFoldDB" id="A0A5C8ZEP7"/>
<protein>
    <submittedName>
        <fullName evidence="5">Peptidoglycan DD-metalloendopeptidase family protein</fullName>
    </submittedName>
</protein>
<evidence type="ECO:0000256" key="2">
    <source>
        <dbReference type="SAM" id="Coils"/>
    </source>
</evidence>
<reference evidence="5 6" key="1">
    <citation type="submission" date="2019-07" db="EMBL/GenBank/DDBJ databases">
        <title>Quadrisphaera sp. strain DD2A genome sequencing and assembly.</title>
        <authorList>
            <person name="Kim I."/>
        </authorList>
    </citation>
    <scope>NUCLEOTIDE SEQUENCE [LARGE SCALE GENOMIC DNA]</scope>
    <source>
        <strain evidence="5 6">DD2A</strain>
    </source>
</reference>
<comment type="caution">
    <text evidence="5">The sequence shown here is derived from an EMBL/GenBank/DDBJ whole genome shotgun (WGS) entry which is preliminary data.</text>
</comment>
<dbReference type="Gene3D" id="6.10.250.3150">
    <property type="match status" value="1"/>
</dbReference>
<evidence type="ECO:0000313" key="6">
    <source>
        <dbReference type="Proteomes" id="UP000321234"/>
    </source>
</evidence>
<gene>
    <name evidence="5" type="ORF">FMM08_15455</name>
</gene>